<keyword evidence="4" id="KW-0436">Ligase</keyword>
<keyword evidence="5" id="KW-0547">Nucleotide-binding</keyword>
<dbReference type="EMBL" id="JALJOT010000008">
    <property type="protein sequence ID" value="KAK9908340.1"/>
    <property type="molecule type" value="Genomic_DNA"/>
</dbReference>
<evidence type="ECO:0000256" key="5">
    <source>
        <dbReference type="ARBA" id="ARBA00022741"/>
    </source>
</evidence>
<evidence type="ECO:0000256" key="3">
    <source>
        <dbReference type="ARBA" id="ARBA00022490"/>
    </source>
</evidence>
<evidence type="ECO:0000313" key="11">
    <source>
        <dbReference type="Proteomes" id="UP001491310"/>
    </source>
</evidence>
<feature type="domain" description="GS catalytic" evidence="9">
    <location>
        <begin position="71"/>
        <end position="332"/>
    </location>
</feature>
<evidence type="ECO:0000256" key="2">
    <source>
        <dbReference type="ARBA" id="ARBA00012937"/>
    </source>
</evidence>
<proteinExistence type="inferred from homology"/>
<comment type="subcellular location">
    <subcellularLocation>
        <location evidence="1">Cytoplasm</location>
    </subcellularLocation>
</comment>
<dbReference type="InterPro" id="IPR050292">
    <property type="entry name" value="Glutamine_Synthetase"/>
</dbReference>
<sequence>MWSCDGSSCFFKEAKMAYSEILLVPKAMYTCPFLGSPNLLILAEAYQTPNATETPTNGADLPPLQPVEANTRAPCAAVMAKVADEDPWFGIEQEYYIMDPVTKWPLGWSGYFDPQKHDIQHAAVELTKQEFATGPFFCTPGTSAFAGREVAMAHLKACVAAGIRIGGVNSEGMLGQNEYQVGPCRGIEMGDQLIISRYILMRIGELFNVVISFEPKPIPNTNGTGGHTNYSTKATRAKGTGWDAIQRYAKLLEARHKEHMAAYGGADRLLGAYYAPSADEFRWGVGDRGASVRVGNLVPLQKCGYLEDRRPSGDLDPYVVTRMLVETTLLLQ</sequence>
<dbReference type="PANTHER" id="PTHR20852:SF93">
    <property type="entry name" value="GLUTAMINE SYNTHETASE CYTOSOLIC ISOZYME 1-1"/>
    <property type="match status" value="1"/>
</dbReference>
<dbReference type="Proteomes" id="UP001491310">
    <property type="component" value="Unassembled WGS sequence"/>
</dbReference>
<dbReference type="EC" id="6.3.1.2" evidence="2"/>
<dbReference type="Gene3D" id="3.10.20.70">
    <property type="entry name" value="Glutamine synthetase, N-terminal domain"/>
    <property type="match status" value="1"/>
</dbReference>
<dbReference type="Gene3D" id="3.30.590.10">
    <property type="entry name" value="Glutamine synthetase/guanido kinase, catalytic domain"/>
    <property type="match status" value="1"/>
</dbReference>
<organism evidence="10 11">
    <name type="scientific">Coccomyxa subellipsoidea</name>
    <dbReference type="NCBI Taxonomy" id="248742"/>
    <lineage>
        <taxon>Eukaryota</taxon>
        <taxon>Viridiplantae</taxon>
        <taxon>Chlorophyta</taxon>
        <taxon>core chlorophytes</taxon>
        <taxon>Trebouxiophyceae</taxon>
        <taxon>Trebouxiophyceae incertae sedis</taxon>
        <taxon>Coccomyxaceae</taxon>
        <taxon>Coccomyxa</taxon>
    </lineage>
</organism>
<keyword evidence="6" id="KW-0067">ATP-binding</keyword>
<evidence type="ECO:0000256" key="1">
    <source>
        <dbReference type="ARBA" id="ARBA00004496"/>
    </source>
</evidence>
<dbReference type="SUPFAM" id="SSF55931">
    <property type="entry name" value="Glutamine synthetase/guanido kinase"/>
    <property type="match status" value="1"/>
</dbReference>
<evidence type="ECO:0000313" key="10">
    <source>
        <dbReference type="EMBL" id="KAK9908340.1"/>
    </source>
</evidence>
<evidence type="ECO:0000256" key="8">
    <source>
        <dbReference type="RuleBase" id="RU000384"/>
    </source>
</evidence>
<dbReference type="InterPro" id="IPR008146">
    <property type="entry name" value="Gln_synth_cat_dom"/>
</dbReference>
<accession>A0ABR2YP06</accession>
<dbReference type="PANTHER" id="PTHR20852">
    <property type="entry name" value="GLUTAMINE SYNTHETASE"/>
    <property type="match status" value="1"/>
</dbReference>
<dbReference type="InterPro" id="IPR036651">
    <property type="entry name" value="Gln_synt_N_sf"/>
</dbReference>
<keyword evidence="11" id="KW-1185">Reference proteome</keyword>
<dbReference type="InterPro" id="IPR027303">
    <property type="entry name" value="Gln_synth_gly_rich_site"/>
</dbReference>
<dbReference type="SMART" id="SM01230">
    <property type="entry name" value="Gln-synt_C"/>
    <property type="match status" value="1"/>
</dbReference>
<dbReference type="InterPro" id="IPR014746">
    <property type="entry name" value="Gln_synth/guanido_kin_cat_dom"/>
</dbReference>
<comment type="similarity">
    <text evidence="7 8">Belongs to the glutamine synthetase family.</text>
</comment>
<reference evidence="10 11" key="1">
    <citation type="journal article" date="2024" name="Nat. Commun.">
        <title>Phylogenomics reveals the evolutionary origins of lichenization in chlorophyte algae.</title>
        <authorList>
            <person name="Puginier C."/>
            <person name="Libourel C."/>
            <person name="Otte J."/>
            <person name="Skaloud P."/>
            <person name="Haon M."/>
            <person name="Grisel S."/>
            <person name="Petersen M."/>
            <person name="Berrin J.G."/>
            <person name="Delaux P.M."/>
            <person name="Dal Grande F."/>
            <person name="Keller J."/>
        </authorList>
    </citation>
    <scope>NUCLEOTIDE SEQUENCE [LARGE SCALE GENOMIC DNA]</scope>
    <source>
        <strain evidence="10 11">SAG 216-7</strain>
    </source>
</reference>
<evidence type="ECO:0000256" key="7">
    <source>
        <dbReference type="PROSITE-ProRule" id="PRU01331"/>
    </source>
</evidence>
<dbReference type="PROSITE" id="PS00181">
    <property type="entry name" value="GLNA_ATP"/>
    <property type="match status" value="1"/>
</dbReference>
<evidence type="ECO:0000256" key="4">
    <source>
        <dbReference type="ARBA" id="ARBA00022598"/>
    </source>
</evidence>
<comment type="caution">
    <text evidence="10">The sequence shown here is derived from an EMBL/GenBank/DDBJ whole genome shotgun (WGS) entry which is preliminary data.</text>
</comment>
<dbReference type="PROSITE" id="PS51987">
    <property type="entry name" value="GS_CATALYTIC"/>
    <property type="match status" value="1"/>
</dbReference>
<evidence type="ECO:0000259" key="9">
    <source>
        <dbReference type="PROSITE" id="PS51987"/>
    </source>
</evidence>
<evidence type="ECO:0000256" key="6">
    <source>
        <dbReference type="ARBA" id="ARBA00022840"/>
    </source>
</evidence>
<gene>
    <name evidence="10" type="ORF">WJX75_006322</name>
</gene>
<protein>
    <recommendedName>
        <fullName evidence="2">glutamine synthetase</fullName>
        <ecNumber evidence="2">6.3.1.2</ecNumber>
    </recommendedName>
</protein>
<keyword evidence="3" id="KW-0963">Cytoplasm</keyword>
<dbReference type="Pfam" id="PF00120">
    <property type="entry name" value="Gln-synt_C"/>
    <property type="match status" value="1"/>
</dbReference>
<name>A0ABR2YP06_9CHLO</name>